<dbReference type="InterPro" id="IPR003661">
    <property type="entry name" value="HisK_dim/P_dom"/>
</dbReference>
<dbReference type="SUPFAM" id="SSF47384">
    <property type="entry name" value="Homodimeric domain of signal transducing histidine kinase"/>
    <property type="match status" value="1"/>
</dbReference>
<dbReference type="CDD" id="cd00082">
    <property type="entry name" value="HisKA"/>
    <property type="match status" value="1"/>
</dbReference>
<protein>
    <recommendedName>
        <fullName evidence="2">histidine kinase</fullName>
        <ecNumber evidence="2">2.7.13.3</ecNumber>
    </recommendedName>
</protein>
<evidence type="ECO:0000259" key="7">
    <source>
        <dbReference type="PROSITE" id="PS50109"/>
    </source>
</evidence>
<keyword evidence="4 8" id="KW-0418">Kinase</keyword>
<dbReference type="GO" id="GO:0007234">
    <property type="term" value="P:osmosensory signaling via phosphorelay pathway"/>
    <property type="evidence" value="ECO:0007669"/>
    <property type="project" value="TreeGrafter"/>
</dbReference>
<dbReference type="PANTHER" id="PTHR42878">
    <property type="entry name" value="TWO-COMPONENT HISTIDINE KINASE"/>
    <property type="match status" value="1"/>
</dbReference>
<dbReference type="PROSITE" id="PS50109">
    <property type="entry name" value="HIS_KIN"/>
    <property type="match status" value="1"/>
</dbReference>
<keyword evidence="6" id="KW-1133">Transmembrane helix</keyword>
<dbReference type="SUPFAM" id="SSF55874">
    <property type="entry name" value="ATPase domain of HSP90 chaperone/DNA topoisomerase II/histidine kinase"/>
    <property type="match status" value="1"/>
</dbReference>
<feature type="domain" description="Histidine kinase" evidence="7">
    <location>
        <begin position="151"/>
        <end position="353"/>
    </location>
</feature>
<keyword evidence="5" id="KW-0175">Coiled coil</keyword>
<dbReference type="PANTHER" id="PTHR42878:SF14">
    <property type="entry name" value="OSMOLARITY TWO-COMPONENT SYSTEM PROTEIN SSK1"/>
    <property type="match status" value="1"/>
</dbReference>
<dbReference type="EMBL" id="JAAGRR010000053">
    <property type="protein sequence ID" value="NDY42397.1"/>
    <property type="molecule type" value="Genomic_DNA"/>
</dbReference>
<dbReference type="InterPro" id="IPR005467">
    <property type="entry name" value="His_kinase_dom"/>
</dbReference>
<feature type="transmembrane region" description="Helical" evidence="6">
    <location>
        <begin position="46"/>
        <end position="67"/>
    </location>
</feature>
<dbReference type="Gene3D" id="3.30.565.10">
    <property type="entry name" value="Histidine kinase-like ATPase, C-terminal domain"/>
    <property type="match status" value="1"/>
</dbReference>
<evidence type="ECO:0000256" key="2">
    <source>
        <dbReference type="ARBA" id="ARBA00012438"/>
    </source>
</evidence>
<dbReference type="RefSeq" id="WP_163298537.1">
    <property type="nucleotide sequence ID" value="NZ_JAAGRR010000053.1"/>
</dbReference>
<comment type="catalytic activity">
    <reaction evidence="1">
        <text>ATP + protein L-histidine = ADP + protein N-phospho-L-histidine.</text>
        <dbReference type="EC" id="2.7.13.3"/>
    </reaction>
</comment>
<keyword evidence="6" id="KW-0812">Transmembrane</keyword>
<dbReference type="InterPro" id="IPR036097">
    <property type="entry name" value="HisK_dim/P_sf"/>
</dbReference>
<evidence type="ECO:0000256" key="4">
    <source>
        <dbReference type="ARBA" id="ARBA00022777"/>
    </source>
</evidence>
<sequence>MTWSTWPIVIVDLAGALLLLGLAAMSLGKAHRIGRRTSREDPLGHYLTWLCLALLAFALSRSLAHVVKYLLLFSGRPEWWARIAPVTGAVNTLVFVVIASVTLFFDRIQRIVREMEQGRDRLRRISRELLRVNREVEDMVAERTQAEMALRLAHEVRNPVSIMGGLLRRSREDLPDRDGLRERIDRVLEQAEHLEALLRRLEGILEARRRRLVVLDLGEVAAEVVLAVEEEARDRGVSIFLERSPSRLSFRGDRHLLRTAVNFLFRQALDALGPGGRLRASTGMDEGGGLYLEVAAAPLRPGAFPGGAEEPGGETGYRMAFVRQVVEEHRGSLAVLVTPDGEGRFRLRVPTHLGVLDRRRPGPAGGESDG</sequence>
<organism evidence="8 9">
    <name type="scientific">Dissulfurirhabdus thermomarina</name>
    <dbReference type="NCBI Taxonomy" id="1765737"/>
    <lineage>
        <taxon>Bacteria</taxon>
        <taxon>Deltaproteobacteria</taxon>
        <taxon>Dissulfurirhabdaceae</taxon>
        <taxon>Dissulfurirhabdus</taxon>
    </lineage>
</organism>
<evidence type="ECO:0000313" key="9">
    <source>
        <dbReference type="Proteomes" id="UP000469346"/>
    </source>
</evidence>
<dbReference type="Pfam" id="PF00512">
    <property type="entry name" value="HisKA"/>
    <property type="match status" value="1"/>
</dbReference>
<evidence type="ECO:0000256" key="1">
    <source>
        <dbReference type="ARBA" id="ARBA00000085"/>
    </source>
</evidence>
<evidence type="ECO:0000313" key="8">
    <source>
        <dbReference type="EMBL" id="NDY42397.1"/>
    </source>
</evidence>
<evidence type="ECO:0000256" key="6">
    <source>
        <dbReference type="SAM" id="Phobius"/>
    </source>
</evidence>
<dbReference type="Proteomes" id="UP000469346">
    <property type="component" value="Unassembled WGS sequence"/>
</dbReference>
<dbReference type="Gene3D" id="1.10.287.130">
    <property type="match status" value="1"/>
</dbReference>
<evidence type="ECO:0000256" key="3">
    <source>
        <dbReference type="ARBA" id="ARBA00022679"/>
    </source>
</evidence>
<dbReference type="InterPro" id="IPR050351">
    <property type="entry name" value="BphY/WalK/GraS-like"/>
</dbReference>
<dbReference type="EC" id="2.7.13.3" evidence="2"/>
<keyword evidence="9" id="KW-1185">Reference proteome</keyword>
<dbReference type="InterPro" id="IPR036890">
    <property type="entry name" value="HATPase_C_sf"/>
</dbReference>
<proteinExistence type="predicted"/>
<feature type="coiled-coil region" evidence="5">
    <location>
        <begin position="108"/>
        <end position="142"/>
    </location>
</feature>
<dbReference type="GO" id="GO:0030295">
    <property type="term" value="F:protein kinase activator activity"/>
    <property type="evidence" value="ECO:0007669"/>
    <property type="project" value="TreeGrafter"/>
</dbReference>
<accession>A0A6N9TSH6</accession>
<gene>
    <name evidence="8" type="ORF">G3N55_06015</name>
</gene>
<comment type="caution">
    <text evidence="8">The sequence shown here is derived from an EMBL/GenBank/DDBJ whole genome shotgun (WGS) entry which is preliminary data.</text>
</comment>
<feature type="transmembrane region" description="Helical" evidence="6">
    <location>
        <begin position="6"/>
        <end position="25"/>
    </location>
</feature>
<keyword evidence="6" id="KW-0472">Membrane</keyword>
<keyword evidence="3" id="KW-0808">Transferase</keyword>
<evidence type="ECO:0000256" key="5">
    <source>
        <dbReference type="SAM" id="Coils"/>
    </source>
</evidence>
<name>A0A6N9TSH6_DISTH</name>
<dbReference type="GO" id="GO:0000156">
    <property type="term" value="F:phosphorelay response regulator activity"/>
    <property type="evidence" value="ECO:0007669"/>
    <property type="project" value="TreeGrafter"/>
</dbReference>
<dbReference type="GO" id="GO:0000155">
    <property type="term" value="F:phosphorelay sensor kinase activity"/>
    <property type="evidence" value="ECO:0007669"/>
    <property type="project" value="InterPro"/>
</dbReference>
<feature type="transmembrane region" description="Helical" evidence="6">
    <location>
        <begin position="79"/>
        <end position="105"/>
    </location>
</feature>
<feature type="coiled-coil region" evidence="5">
    <location>
        <begin position="177"/>
        <end position="211"/>
    </location>
</feature>
<dbReference type="AlphaFoldDB" id="A0A6N9TSH6"/>
<reference evidence="8 9" key="1">
    <citation type="submission" date="2020-02" db="EMBL/GenBank/DDBJ databases">
        <title>Comparative genomics of sulfur disproportionating microorganisms.</title>
        <authorList>
            <person name="Ward L.M."/>
            <person name="Bertran E."/>
            <person name="Johnston D.T."/>
        </authorList>
    </citation>
    <scope>NUCLEOTIDE SEQUENCE [LARGE SCALE GENOMIC DNA]</scope>
    <source>
        <strain evidence="8 9">DSM 100025</strain>
    </source>
</reference>